<accession>A0A0F9AP96</accession>
<evidence type="ECO:0000256" key="1">
    <source>
        <dbReference type="SAM" id="Phobius"/>
    </source>
</evidence>
<sequence>MAKKPRWKWPNNLVGWMKFSGAVITLATIIVIYVNLPIRMTSAESDLESLEEIANFYKWERQQQQQQVPMPMPQNQQRGWIEWTEDGVPYCTAGKFDMDGDLIWWWPNEGYC</sequence>
<name>A0A0F9AP96_9ZZZZ</name>
<dbReference type="EMBL" id="LAZR01056512">
    <property type="protein sequence ID" value="KKK74031.1"/>
    <property type="molecule type" value="Genomic_DNA"/>
</dbReference>
<protein>
    <submittedName>
        <fullName evidence="2">Uncharacterized protein</fullName>
    </submittedName>
</protein>
<comment type="caution">
    <text evidence="2">The sequence shown here is derived from an EMBL/GenBank/DDBJ whole genome shotgun (WGS) entry which is preliminary data.</text>
</comment>
<feature type="transmembrane region" description="Helical" evidence="1">
    <location>
        <begin position="16"/>
        <end position="36"/>
    </location>
</feature>
<gene>
    <name evidence="2" type="ORF">LCGC14_2887860</name>
</gene>
<keyword evidence="1" id="KW-0812">Transmembrane</keyword>
<evidence type="ECO:0000313" key="2">
    <source>
        <dbReference type="EMBL" id="KKK74031.1"/>
    </source>
</evidence>
<keyword evidence="1" id="KW-1133">Transmembrane helix</keyword>
<proteinExistence type="predicted"/>
<organism evidence="2">
    <name type="scientific">marine sediment metagenome</name>
    <dbReference type="NCBI Taxonomy" id="412755"/>
    <lineage>
        <taxon>unclassified sequences</taxon>
        <taxon>metagenomes</taxon>
        <taxon>ecological metagenomes</taxon>
    </lineage>
</organism>
<dbReference type="AlphaFoldDB" id="A0A0F9AP96"/>
<keyword evidence="1" id="KW-0472">Membrane</keyword>
<reference evidence="2" key="1">
    <citation type="journal article" date="2015" name="Nature">
        <title>Complex archaea that bridge the gap between prokaryotes and eukaryotes.</title>
        <authorList>
            <person name="Spang A."/>
            <person name="Saw J.H."/>
            <person name="Jorgensen S.L."/>
            <person name="Zaremba-Niedzwiedzka K."/>
            <person name="Martijn J."/>
            <person name="Lind A.E."/>
            <person name="van Eijk R."/>
            <person name="Schleper C."/>
            <person name="Guy L."/>
            <person name="Ettema T.J."/>
        </authorList>
    </citation>
    <scope>NUCLEOTIDE SEQUENCE</scope>
</reference>